<dbReference type="EMBL" id="BAABAB010000017">
    <property type="protein sequence ID" value="GAA3622760.1"/>
    <property type="molecule type" value="Genomic_DNA"/>
</dbReference>
<reference evidence="2" key="1">
    <citation type="journal article" date="2019" name="Int. J. Syst. Evol. Microbiol.">
        <title>The Global Catalogue of Microorganisms (GCM) 10K type strain sequencing project: providing services to taxonomists for standard genome sequencing and annotation.</title>
        <authorList>
            <consortium name="The Broad Institute Genomics Platform"/>
            <consortium name="The Broad Institute Genome Sequencing Center for Infectious Disease"/>
            <person name="Wu L."/>
            <person name="Ma J."/>
        </authorList>
    </citation>
    <scope>NUCLEOTIDE SEQUENCE [LARGE SCALE GENOMIC DNA]</scope>
    <source>
        <strain evidence="2">JCM 16929</strain>
    </source>
</reference>
<accession>A0ABP7A159</accession>
<evidence type="ECO:0008006" key="3">
    <source>
        <dbReference type="Google" id="ProtNLM"/>
    </source>
</evidence>
<proteinExistence type="predicted"/>
<gene>
    <name evidence="1" type="ORF">GCM10022236_26440</name>
</gene>
<dbReference type="Gene3D" id="3.40.50.300">
    <property type="entry name" value="P-loop containing nucleotide triphosphate hydrolases"/>
    <property type="match status" value="1"/>
</dbReference>
<organism evidence="1 2">
    <name type="scientific">Microlunatus ginsengisoli</name>
    <dbReference type="NCBI Taxonomy" id="363863"/>
    <lineage>
        <taxon>Bacteria</taxon>
        <taxon>Bacillati</taxon>
        <taxon>Actinomycetota</taxon>
        <taxon>Actinomycetes</taxon>
        <taxon>Propionibacteriales</taxon>
        <taxon>Propionibacteriaceae</taxon>
        <taxon>Microlunatus</taxon>
    </lineage>
</organism>
<name>A0ABP7A159_9ACTN</name>
<comment type="caution">
    <text evidence="1">The sequence shown here is derived from an EMBL/GenBank/DDBJ whole genome shotgun (WGS) entry which is preliminary data.</text>
</comment>
<dbReference type="RefSeq" id="WP_344805206.1">
    <property type="nucleotide sequence ID" value="NZ_BAABAB010000017.1"/>
</dbReference>
<evidence type="ECO:0000313" key="1">
    <source>
        <dbReference type="EMBL" id="GAA3622760.1"/>
    </source>
</evidence>
<protein>
    <recommendedName>
        <fullName evidence="3">MinD-like ATPase involved in chromosome partitioning or flagellar assembly</fullName>
    </recommendedName>
</protein>
<dbReference type="SUPFAM" id="SSF52540">
    <property type="entry name" value="P-loop containing nucleoside triphosphate hydrolases"/>
    <property type="match status" value="1"/>
</dbReference>
<sequence length="260" mass="27158">MGILVLTSASGSPGVTTLAVGLALGWPRSVLLADCDPGAHQAVLAGFLGGRGSGGKGLLRVAEAHRDRRALQEVIIDQTVRLTDESEPSRLLLPGFGKPGSATLFAGVWPDLVDAFHRLDDADFDVIVDAGRTTAHGLPMPLVESAATIAVVLNSSLRAVTAARVHRPTLVEQARSTTAEDQPGLIVIGPNDPYSPGEIGRALDAPVIATIAHDPAAAAHLSDGRPRPRRFEHSAFARSLADATTSLAAGLRRHADRVRV</sequence>
<dbReference type="Proteomes" id="UP001501490">
    <property type="component" value="Unassembled WGS sequence"/>
</dbReference>
<dbReference type="InterPro" id="IPR027417">
    <property type="entry name" value="P-loop_NTPase"/>
</dbReference>
<keyword evidence="2" id="KW-1185">Reference proteome</keyword>
<evidence type="ECO:0000313" key="2">
    <source>
        <dbReference type="Proteomes" id="UP001501490"/>
    </source>
</evidence>